<dbReference type="Bgee" id="ENSMMUG00000057375">
    <property type="expression patterns" value="Expressed in fibroblast and 5 other cell types or tissues"/>
</dbReference>
<reference evidence="2" key="4">
    <citation type="submission" date="2025-09" db="UniProtKB">
        <authorList>
            <consortium name="Ensembl"/>
        </authorList>
    </citation>
    <scope>IDENTIFICATION</scope>
    <source>
        <strain evidence="2">17573</strain>
    </source>
</reference>
<proteinExistence type="predicted"/>
<dbReference type="AlphaFoldDB" id="A0A5F8A5G9"/>
<organism evidence="2 3">
    <name type="scientific">Macaca mulatta</name>
    <name type="common">Rhesus macaque</name>
    <dbReference type="NCBI Taxonomy" id="9544"/>
    <lineage>
        <taxon>Eukaryota</taxon>
        <taxon>Metazoa</taxon>
        <taxon>Chordata</taxon>
        <taxon>Craniata</taxon>
        <taxon>Vertebrata</taxon>
        <taxon>Euteleostomi</taxon>
        <taxon>Mammalia</taxon>
        <taxon>Eutheria</taxon>
        <taxon>Euarchontoglires</taxon>
        <taxon>Primates</taxon>
        <taxon>Haplorrhini</taxon>
        <taxon>Catarrhini</taxon>
        <taxon>Cercopithecidae</taxon>
        <taxon>Cercopithecinae</taxon>
        <taxon>Macaca</taxon>
    </lineage>
</organism>
<name>A0A5F8A5G9_MACMU</name>
<dbReference type="VEuPathDB" id="HostDB:ENSMMUG00000057375"/>
<reference evidence="3" key="1">
    <citation type="journal article" date="2007" name="Science">
        <title>Evolutionary and biomedical insights from the rhesus macaque genome.</title>
        <authorList>
            <person name="Gibbs R.A."/>
            <person name="Rogers J."/>
            <person name="Katze M.G."/>
            <person name="Bumgarner R."/>
            <person name="Weinstock G.M."/>
            <person name="Mardis E.R."/>
            <person name="Remington K.A."/>
            <person name="Strausberg R.L."/>
            <person name="Venter J.C."/>
            <person name="Wilson R.K."/>
            <person name="Batzer M.A."/>
            <person name="Bustamante C.D."/>
            <person name="Eichler E.E."/>
            <person name="Hahn M.W."/>
            <person name="Hardison R.C."/>
            <person name="Makova K.D."/>
            <person name="Miller W."/>
            <person name="Milosavljevic A."/>
            <person name="Palermo R.E."/>
            <person name="Siepel A."/>
            <person name="Sikela J.M."/>
            <person name="Attaway T."/>
            <person name="Bell S."/>
            <person name="Bernard K.E."/>
            <person name="Buhay C.J."/>
            <person name="Chandrabose M.N."/>
            <person name="Dao M."/>
            <person name="Davis C."/>
            <person name="Delehaunty K.D."/>
            <person name="Ding Y."/>
            <person name="Dinh H.H."/>
            <person name="Dugan-Rocha S."/>
            <person name="Fulton L.A."/>
            <person name="Gabisi R.A."/>
            <person name="Garner T.T."/>
            <person name="Godfrey J."/>
            <person name="Hawes A.C."/>
            <person name="Hernandez J."/>
            <person name="Hines S."/>
            <person name="Holder M."/>
            <person name="Hume J."/>
            <person name="Jhangiani S.N."/>
            <person name="Joshi V."/>
            <person name="Khan Z.M."/>
            <person name="Kirkness E.F."/>
            <person name="Cree A."/>
            <person name="Fowler R.G."/>
            <person name="Lee S."/>
            <person name="Lewis L.R."/>
            <person name="Li Z."/>
            <person name="Liu Y.-S."/>
            <person name="Moore S.M."/>
            <person name="Muzny D."/>
            <person name="Nazareth L.V."/>
            <person name="Ngo D.N."/>
            <person name="Okwuonu G.O."/>
            <person name="Pai G."/>
            <person name="Parker D."/>
            <person name="Paul H.A."/>
            <person name="Pfannkoch C."/>
            <person name="Pohl C.S."/>
            <person name="Rogers Y.-H.C."/>
            <person name="Ruiz S.J."/>
            <person name="Sabo A."/>
            <person name="Santibanez J."/>
            <person name="Schneider B.W."/>
            <person name="Smith S.M."/>
            <person name="Sodergren E."/>
            <person name="Svatek A.F."/>
            <person name="Utterback T.R."/>
            <person name="Vattathil S."/>
            <person name="Warren W."/>
            <person name="White C.S."/>
            <person name="Chinwalla A.T."/>
            <person name="Feng Y."/>
            <person name="Halpern A.L."/>
            <person name="Hillier L.W."/>
            <person name="Huang X."/>
            <person name="Minx P."/>
            <person name="Nelson J.O."/>
            <person name="Pepin K.H."/>
            <person name="Qin X."/>
            <person name="Sutton G.G."/>
            <person name="Venter E."/>
            <person name="Walenz B.P."/>
            <person name="Wallis J.W."/>
            <person name="Worley K.C."/>
            <person name="Yang S.-P."/>
            <person name="Jones S.M."/>
            <person name="Marra M.A."/>
            <person name="Rocchi M."/>
            <person name="Schein J.E."/>
            <person name="Baertsch R."/>
            <person name="Clarke L."/>
            <person name="Csuros M."/>
            <person name="Glasscock J."/>
            <person name="Harris R.A."/>
            <person name="Havlak P."/>
            <person name="Jackson A.R."/>
            <person name="Jiang H."/>
            <person name="Liu Y."/>
            <person name="Messina D.N."/>
            <person name="Shen Y."/>
            <person name="Song H.X.-Z."/>
            <person name="Wylie T."/>
            <person name="Zhang L."/>
            <person name="Birney E."/>
            <person name="Han K."/>
            <person name="Konkel M.K."/>
            <person name="Lee J."/>
            <person name="Smit A.F.A."/>
            <person name="Ullmer B."/>
            <person name="Wang H."/>
            <person name="Xing J."/>
            <person name="Burhans R."/>
            <person name="Cheng Z."/>
            <person name="Karro J.E."/>
            <person name="Ma J."/>
            <person name="Raney B."/>
            <person name="She X."/>
            <person name="Cox M.J."/>
            <person name="Demuth J.P."/>
            <person name="Dumas L.J."/>
            <person name="Han S.-G."/>
            <person name="Hopkins J."/>
            <person name="Karimpour-Fard A."/>
            <person name="Kim Y.H."/>
            <person name="Pollack J.R."/>
            <person name="Vinar T."/>
            <person name="Addo-Quaye C."/>
            <person name="Degenhardt J."/>
            <person name="Denby A."/>
            <person name="Hubisz M.J."/>
            <person name="Indap A."/>
            <person name="Kosiol C."/>
            <person name="Lahn B.T."/>
            <person name="Lawson H.A."/>
            <person name="Marklein A."/>
            <person name="Nielsen R."/>
            <person name="Vallender E.J."/>
            <person name="Clark A.G."/>
            <person name="Ferguson B."/>
            <person name="Hernandez R.D."/>
            <person name="Hirani K."/>
            <person name="Kehrer-Sawatzki H."/>
            <person name="Kolb J."/>
            <person name="Patil S."/>
            <person name="Pu L.-L."/>
            <person name="Ren Y."/>
            <person name="Smith D.G."/>
            <person name="Wheeler D.A."/>
            <person name="Schenck I."/>
            <person name="Ball E.V."/>
            <person name="Chen R."/>
            <person name="Cooper D.N."/>
            <person name="Giardine B."/>
            <person name="Hsu F."/>
            <person name="Kent W.J."/>
            <person name="Lesk A."/>
            <person name="Nelson D.L."/>
            <person name="O'brien W.E."/>
            <person name="Pruefer K."/>
            <person name="Stenson P.D."/>
            <person name="Wallace J.C."/>
            <person name="Ke H."/>
            <person name="Liu X.-M."/>
            <person name="Wang P."/>
            <person name="Xiang A.P."/>
            <person name="Yang F."/>
            <person name="Barber G.P."/>
            <person name="Haussler D."/>
            <person name="Karolchik D."/>
            <person name="Kern A.D."/>
            <person name="Kuhn R.M."/>
            <person name="Smith K.E."/>
            <person name="Zwieg A.S."/>
        </authorList>
    </citation>
    <scope>NUCLEOTIDE SEQUENCE [LARGE SCALE GENOMIC DNA]</scope>
    <source>
        <strain evidence="3">17573</strain>
    </source>
</reference>
<dbReference type="PANTHER" id="PTHR46254">
    <property type="entry name" value="PROTEIN GVQW1-RELATED"/>
    <property type="match status" value="1"/>
</dbReference>
<keyword evidence="1" id="KW-0732">Signal</keyword>
<reference evidence="2" key="3">
    <citation type="submission" date="2025-08" db="UniProtKB">
        <authorList>
            <consortium name="Ensembl"/>
        </authorList>
    </citation>
    <scope>IDENTIFICATION</scope>
    <source>
        <strain evidence="2">17573</strain>
    </source>
</reference>
<evidence type="ECO:0000256" key="1">
    <source>
        <dbReference type="SAM" id="SignalP"/>
    </source>
</evidence>
<feature type="chain" id="PRO_5023908838" evidence="1">
    <location>
        <begin position="23"/>
        <end position="116"/>
    </location>
</feature>
<feature type="signal peptide" evidence="1">
    <location>
        <begin position="1"/>
        <end position="22"/>
    </location>
</feature>
<keyword evidence="3" id="KW-1185">Reference proteome</keyword>
<dbReference type="OMA" id="GVSHYTW"/>
<dbReference type="Proteomes" id="UP000006718">
    <property type="component" value="Chromosome 8"/>
</dbReference>
<evidence type="ECO:0000313" key="2">
    <source>
        <dbReference type="Ensembl" id="ENSMMUP00000073132.1"/>
    </source>
</evidence>
<reference evidence="2" key="2">
    <citation type="submission" date="2019-01" db="EMBL/GenBank/DDBJ databases">
        <authorList>
            <person name="Graves T."/>
            <person name="Eichler E.E."/>
            <person name="Wilson R.K."/>
        </authorList>
    </citation>
    <scope>NUCLEOTIDE SEQUENCE [LARGE SCALE GENOMIC DNA]</scope>
    <source>
        <strain evidence="2">17573</strain>
    </source>
</reference>
<dbReference type="Ensembl" id="ENSMMUT00000080155.1">
    <property type="protein sequence ID" value="ENSMMUP00000073132.1"/>
    <property type="gene ID" value="ENSMMUG00000057375.1"/>
</dbReference>
<dbReference type="PANTHER" id="PTHR46254:SF3">
    <property type="entry name" value="SECRETED PROTEIN"/>
    <property type="match status" value="1"/>
</dbReference>
<dbReference type="InParanoid" id="A0A5F8A5G9"/>
<accession>A0A5F8A5G9</accession>
<sequence length="116" mass="12798">VNYTSIKFWGLFVWLFLRPSFALVAQAGVQRRDLSSPQPLLSGFKQFSCLSLPSSWDYRHVPPRPGNFVFLVETGFLHVDQAGLELLNSGDLPASASQTAGITGVSHCAQPIKLFF</sequence>
<evidence type="ECO:0000313" key="3">
    <source>
        <dbReference type="Proteomes" id="UP000006718"/>
    </source>
</evidence>
<dbReference type="GeneTree" id="ENSGT00940000164709"/>
<protein>
    <submittedName>
        <fullName evidence="2">Uncharacterized protein</fullName>
    </submittedName>
</protein>
<dbReference type="PRINTS" id="PR02045">
    <property type="entry name" value="F138DOMAIN"/>
</dbReference>